<comment type="caution">
    <text evidence="1">The sequence shown here is derived from an EMBL/GenBank/DDBJ whole genome shotgun (WGS) entry which is preliminary data.</text>
</comment>
<organism evidence="1 2">
    <name type="scientific">Vaccinium darrowii</name>
    <dbReference type="NCBI Taxonomy" id="229202"/>
    <lineage>
        <taxon>Eukaryota</taxon>
        <taxon>Viridiplantae</taxon>
        <taxon>Streptophyta</taxon>
        <taxon>Embryophyta</taxon>
        <taxon>Tracheophyta</taxon>
        <taxon>Spermatophyta</taxon>
        <taxon>Magnoliopsida</taxon>
        <taxon>eudicotyledons</taxon>
        <taxon>Gunneridae</taxon>
        <taxon>Pentapetalae</taxon>
        <taxon>asterids</taxon>
        <taxon>Ericales</taxon>
        <taxon>Ericaceae</taxon>
        <taxon>Vaccinioideae</taxon>
        <taxon>Vaccinieae</taxon>
        <taxon>Vaccinium</taxon>
    </lineage>
</organism>
<evidence type="ECO:0000313" key="2">
    <source>
        <dbReference type="Proteomes" id="UP000828048"/>
    </source>
</evidence>
<dbReference type="EMBL" id="CM037153">
    <property type="protein sequence ID" value="KAH7858200.1"/>
    <property type="molecule type" value="Genomic_DNA"/>
</dbReference>
<name>A0ACB7YX86_9ERIC</name>
<sequence length="277" mass="31019">MGKKPCCAKKGLNRGAWSAMEDKILTDYITLNGEGQWRNLPPRAGLSRCGKSCRLRWLNYLRPDIKRGNVTDEEEDLIIRLHKLLGNRWSLIAGRLPGRTDNEIKNYWRTAISKKLVPSSTSHCKKSNRLKEKSMETLIQRSSIGHPSPLVGSCMIRPKASRCSNVFIRSEPLNHSEPVVGPAPIRGNDSGGSLVEPNYISPFVTSTQGDPSNFILDFEMDDKFLSEFLNPDFPTLRDGDGNGDDIISSYIPNSEENQFSAGSDLLETDFFNDMLII</sequence>
<accession>A0ACB7YX86</accession>
<evidence type="ECO:0000313" key="1">
    <source>
        <dbReference type="EMBL" id="KAH7858200.1"/>
    </source>
</evidence>
<gene>
    <name evidence="1" type="ORF">Vadar_021206</name>
</gene>
<protein>
    <submittedName>
        <fullName evidence="1">Uncharacterized protein</fullName>
    </submittedName>
</protein>
<keyword evidence="2" id="KW-1185">Reference proteome</keyword>
<dbReference type="Proteomes" id="UP000828048">
    <property type="component" value="Chromosome 3"/>
</dbReference>
<reference evidence="1 2" key="1">
    <citation type="journal article" date="2021" name="Hortic Res">
        <title>High-quality reference genome and annotation aids understanding of berry development for evergreen blueberry (Vaccinium darrowii).</title>
        <authorList>
            <person name="Yu J."/>
            <person name="Hulse-Kemp A.M."/>
            <person name="Babiker E."/>
            <person name="Staton M."/>
        </authorList>
    </citation>
    <scope>NUCLEOTIDE SEQUENCE [LARGE SCALE GENOMIC DNA]</scope>
    <source>
        <strain evidence="2">cv. NJ 8807/NJ 8810</strain>
        <tissue evidence="1">Young leaf</tissue>
    </source>
</reference>
<proteinExistence type="predicted"/>